<evidence type="ECO:0000313" key="2">
    <source>
        <dbReference type="Proteomes" id="UP001177260"/>
    </source>
</evidence>
<dbReference type="EMBL" id="JAOPJF010000018">
    <property type="protein sequence ID" value="KAK1146330.1"/>
    <property type="molecule type" value="Genomic_DNA"/>
</dbReference>
<name>A0ACC3B7Q2_9EURO</name>
<comment type="caution">
    <text evidence="1">The sequence shown here is derived from an EMBL/GenBank/DDBJ whole genome shotgun (WGS) entry which is preliminary data.</text>
</comment>
<reference evidence="1 2" key="1">
    <citation type="journal article" date="2023" name="ACS Omega">
        <title>Identification of the Neoaspergillic Acid Biosynthesis Gene Cluster by Establishing an In Vitro CRISPR-Ribonucleoprotein Genetic System in Aspergillus melleus.</title>
        <authorList>
            <person name="Yuan B."/>
            <person name="Grau M.F."/>
            <person name="Murata R.M."/>
            <person name="Torok T."/>
            <person name="Venkateswaran K."/>
            <person name="Stajich J.E."/>
            <person name="Wang C.C.C."/>
        </authorList>
    </citation>
    <scope>NUCLEOTIDE SEQUENCE [LARGE SCALE GENOMIC DNA]</scope>
    <source>
        <strain evidence="1 2">IMV 1140</strain>
    </source>
</reference>
<accession>A0ACC3B7Q2</accession>
<organism evidence="1 2">
    <name type="scientific">Aspergillus melleus</name>
    <dbReference type="NCBI Taxonomy" id="138277"/>
    <lineage>
        <taxon>Eukaryota</taxon>
        <taxon>Fungi</taxon>
        <taxon>Dikarya</taxon>
        <taxon>Ascomycota</taxon>
        <taxon>Pezizomycotina</taxon>
        <taxon>Eurotiomycetes</taxon>
        <taxon>Eurotiomycetidae</taxon>
        <taxon>Eurotiales</taxon>
        <taxon>Aspergillaceae</taxon>
        <taxon>Aspergillus</taxon>
        <taxon>Aspergillus subgen. Circumdati</taxon>
    </lineage>
</organism>
<evidence type="ECO:0000313" key="1">
    <source>
        <dbReference type="EMBL" id="KAK1146330.1"/>
    </source>
</evidence>
<proteinExistence type="predicted"/>
<dbReference type="Proteomes" id="UP001177260">
    <property type="component" value="Unassembled WGS sequence"/>
</dbReference>
<gene>
    <name evidence="1" type="ORF">N8T08_003117</name>
</gene>
<protein>
    <submittedName>
        <fullName evidence="1">Uncharacterized protein</fullName>
    </submittedName>
</protein>
<keyword evidence="2" id="KW-1185">Reference proteome</keyword>
<sequence length="462" mass="52043">MRVPLEILHQILRDMMEILPIKDLFRARLDKNGELQHWRDSSNNKQDVPGWEAFPHQLHRGCFGFCGTLTHMLYNQVQKRGVTTTHEKEALTGRLISGIAASSLRPHRICCPESLRSRMDCGYERLVPGSKGGRSRQFIDQTCEVLLACGAIQDGDARELEYLIREGLGRAMYSSQWGLMVLELGVRIGNAEINEVLKRNSPMTFTYNGHATDVLSIAARHSNIEALEVWIGHMKYRSSSNARLRMDVAIRAMARAGKADMVEFLVDEYGNFEQELVYNALVEAVENGHQDTVQRLLGREGFDPNITTAEFPKGALFSAVCKCKPMTKRSLIVKMLLGQGVDPRKPYPGMTKTPLQRALEKEDAETAAVLVEYGADITTKSLPRGSKGRKLPPIFFMAAELEDVDLIHLLVEKGVNRTFKWEGKRYTLRQEDNPIERALGTLGLDEMKRKNPTINYALVQTG</sequence>